<feature type="transmembrane region" description="Helical" evidence="2">
    <location>
        <begin position="93"/>
        <end position="118"/>
    </location>
</feature>
<sequence length="234" mass="26165">MNVDRMMSPFPQGAEAAGGGMTQTRRTWRVGSLSMGITLMMIGTAFAVSLWQESDVYQLLLWVAPIVFILLGLELLLYLALSGKHRAVIQYDWLSVLFVGLIGVSSLLLALLMSSGLFSELQRNFNMTQRTVFIESDNLEVPATVKKIVLQSTVSIAIKETDANEVKLMGQVRFWSPDKPEAVKRDLMNSYVVGETLFLIIGDLDRRENGIAPEYAQYSELMLALPRGLELEER</sequence>
<dbReference type="OrthoDB" id="1707123at2"/>
<dbReference type="AlphaFoldDB" id="A0A1A5YQC2"/>
<dbReference type="EMBL" id="LYPA01000031">
    <property type="protein sequence ID" value="OBR67822.1"/>
    <property type="molecule type" value="Genomic_DNA"/>
</dbReference>
<proteinExistence type="predicted"/>
<feature type="transmembrane region" description="Helical" evidence="2">
    <location>
        <begin position="30"/>
        <end position="51"/>
    </location>
</feature>
<protein>
    <submittedName>
        <fullName evidence="3">Uncharacterized protein</fullName>
    </submittedName>
</protein>
<reference evidence="3 4" key="1">
    <citation type="submission" date="2016-05" db="EMBL/GenBank/DDBJ databases">
        <title>Paenibacillus oryzae. sp. nov., isolated from the rice root.</title>
        <authorList>
            <person name="Zhang J."/>
            <person name="Zhang X."/>
        </authorList>
    </citation>
    <scope>NUCLEOTIDE SEQUENCE [LARGE SCALE GENOMIC DNA]</scope>
    <source>
        <strain evidence="3 4">1DrF-4</strain>
    </source>
</reference>
<organism evidence="3 4">
    <name type="scientific">Paenibacillus oryzae</name>
    <dbReference type="NCBI Taxonomy" id="1844972"/>
    <lineage>
        <taxon>Bacteria</taxon>
        <taxon>Bacillati</taxon>
        <taxon>Bacillota</taxon>
        <taxon>Bacilli</taxon>
        <taxon>Bacillales</taxon>
        <taxon>Paenibacillaceae</taxon>
        <taxon>Paenibacillus</taxon>
    </lineage>
</organism>
<evidence type="ECO:0000256" key="1">
    <source>
        <dbReference type="SAM" id="MobiDB-lite"/>
    </source>
</evidence>
<comment type="caution">
    <text evidence="3">The sequence shown here is derived from an EMBL/GenBank/DDBJ whole genome shotgun (WGS) entry which is preliminary data.</text>
</comment>
<name>A0A1A5YQC2_9BACL</name>
<keyword evidence="2" id="KW-0812">Transmembrane</keyword>
<accession>A0A1A5YQC2</accession>
<dbReference type="Proteomes" id="UP000092024">
    <property type="component" value="Unassembled WGS sequence"/>
</dbReference>
<evidence type="ECO:0000256" key="2">
    <source>
        <dbReference type="SAM" id="Phobius"/>
    </source>
</evidence>
<dbReference type="RefSeq" id="WP_068680225.1">
    <property type="nucleotide sequence ID" value="NZ_LYPA01000031.1"/>
</dbReference>
<feature type="transmembrane region" description="Helical" evidence="2">
    <location>
        <begin position="57"/>
        <end position="81"/>
    </location>
</feature>
<evidence type="ECO:0000313" key="3">
    <source>
        <dbReference type="EMBL" id="OBR67822.1"/>
    </source>
</evidence>
<gene>
    <name evidence="3" type="ORF">A7K91_08840</name>
</gene>
<keyword evidence="2" id="KW-0472">Membrane</keyword>
<evidence type="ECO:0000313" key="4">
    <source>
        <dbReference type="Proteomes" id="UP000092024"/>
    </source>
</evidence>
<feature type="region of interest" description="Disordered" evidence="1">
    <location>
        <begin position="1"/>
        <end position="22"/>
    </location>
</feature>
<keyword evidence="2" id="KW-1133">Transmembrane helix</keyword>
<keyword evidence="4" id="KW-1185">Reference proteome</keyword>
<dbReference type="STRING" id="1844972.A7K91_08840"/>